<dbReference type="Proteomes" id="UP000244722">
    <property type="component" value="Unassembled WGS sequence"/>
</dbReference>
<feature type="compositionally biased region" description="Acidic residues" evidence="2">
    <location>
        <begin position="270"/>
        <end position="383"/>
    </location>
</feature>
<evidence type="ECO:0000256" key="1">
    <source>
        <dbReference type="SAM" id="Coils"/>
    </source>
</evidence>
<evidence type="ECO:0000256" key="2">
    <source>
        <dbReference type="SAM" id="MobiDB-lite"/>
    </source>
</evidence>
<proteinExistence type="predicted"/>
<keyword evidence="1" id="KW-0175">Coiled coil</keyword>
<accession>A0A2T6ZDG1</accession>
<sequence length="580" mass="65581">MSKVEVTKKELSEESSKFAQAAKKLKIECGHKTIQIKLLKRQNKDLRATDMWRTQKMERQAFEIWKLKLLLKEAGYDPQNLPQPKGLRIVSNPPNPPPTSGVNIPAPKRKRTESFGDDEEFNPHPKRRALSLTEFLKTDTYACGETYTQYLVDHQLGYDIPNPGDDMDLDEAGDYGKKLEEGAKHVENEKPENPASLFKEYLVKNNLPASRQLDDAKDMAIQMAKAQEQAQHLSKEDQRYYKEYALAVMRSILDAEQEKGKSKGGQGGDEAGEAIKDEDEERYVCAEEEEDEMSAGSEDGEEEGGTLTEYEDEEEASDEEEEEEDAAAEPDEEEEEEDASDEEEEEEEEDASDQEEENANDEEEEEEESVHESSELMDEEGVEGEVPVSEPSQTSDDSGEEEAEEAPVPEPFEYYSDDGEEAKAGSSPPKRRLSEFQLAIERSLHPATTTGEGVEKEAPATPAASMDANWGYEEARVSKPSEHSPAPKSAGYYRDIEEEYGIPKGKYSELELSVAMTLANLRNGRWEKEVERPTFRVGERPSEDYEAEEAPVPEPFEYYSDTEKVYSDTERVFDPRDPDF</sequence>
<feature type="coiled-coil region" evidence="1">
    <location>
        <begin position="216"/>
        <end position="243"/>
    </location>
</feature>
<dbReference type="EMBL" id="NESQ01000373">
    <property type="protein sequence ID" value="PUU73486.1"/>
    <property type="molecule type" value="Genomic_DNA"/>
</dbReference>
<dbReference type="OrthoDB" id="10669020at2759"/>
<organism evidence="3 4">
    <name type="scientific">Tuber borchii</name>
    <name type="common">White truffle</name>
    <dbReference type="NCBI Taxonomy" id="42251"/>
    <lineage>
        <taxon>Eukaryota</taxon>
        <taxon>Fungi</taxon>
        <taxon>Dikarya</taxon>
        <taxon>Ascomycota</taxon>
        <taxon>Pezizomycotina</taxon>
        <taxon>Pezizomycetes</taxon>
        <taxon>Pezizales</taxon>
        <taxon>Tuberaceae</taxon>
        <taxon>Tuber</taxon>
    </lineage>
</organism>
<reference evidence="3 4" key="1">
    <citation type="submission" date="2017-04" db="EMBL/GenBank/DDBJ databases">
        <title>Draft genome sequence of Tuber borchii Vittad., a whitish edible truffle.</title>
        <authorList>
            <consortium name="DOE Joint Genome Institute"/>
            <person name="Murat C."/>
            <person name="Kuo A."/>
            <person name="Barry K.W."/>
            <person name="Clum A."/>
            <person name="Dockter R.B."/>
            <person name="Fauchery L."/>
            <person name="Iotti M."/>
            <person name="Kohler A."/>
            <person name="Labutti K."/>
            <person name="Lindquist E.A."/>
            <person name="Lipzen A."/>
            <person name="Ohm R.A."/>
            <person name="Wang M."/>
            <person name="Grigoriev I.V."/>
            <person name="Zambonelli A."/>
            <person name="Martin F.M."/>
        </authorList>
    </citation>
    <scope>NUCLEOTIDE SEQUENCE [LARGE SCALE GENOMIC DNA]</scope>
    <source>
        <strain evidence="3 4">Tbo3840</strain>
    </source>
</reference>
<dbReference type="STRING" id="42251.A0A2T6ZDG1"/>
<feature type="compositionally biased region" description="Acidic residues" evidence="2">
    <location>
        <begin position="397"/>
        <end position="407"/>
    </location>
</feature>
<feature type="region of interest" description="Disordered" evidence="2">
    <location>
        <begin position="256"/>
        <end position="467"/>
    </location>
</feature>
<feature type="region of interest" description="Disordered" evidence="2">
    <location>
        <begin position="87"/>
        <end position="124"/>
    </location>
</feature>
<name>A0A2T6ZDG1_TUBBO</name>
<protein>
    <submittedName>
        <fullName evidence="3">Uncharacterized protein</fullName>
    </submittedName>
</protein>
<comment type="caution">
    <text evidence="3">The sequence shown here is derived from an EMBL/GenBank/DDBJ whole genome shotgun (WGS) entry which is preliminary data.</text>
</comment>
<gene>
    <name evidence="3" type="ORF">B9Z19DRAFT_1094984</name>
</gene>
<keyword evidence="4" id="KW-1185">Reference proteome</keyword>
<dbReference type="AlphaFoldDB" id="A0A2T6ZDG1"/>
<evidence type="ECO:0000313" key="4">
    <source>
        <dbReference type="Proteomes" id="UP000244722"/>
    </source>
</evidence>
<evidence type="ECO:0000313" key="3">
    <source>
        <dbReference type="EMBL" id="PUU73486.1"/>
    </source>
</evidence>